<gene>
    <name evidence="2" type="ORF">XM53_21370</name>
</gene>
<comment type="caution">
    <text evidence="2">The sequence shown here is derived from an EMBL/GenBank/DDBJ whole genome shotgun (WGS) entry which is preliminary data.</text>
</comment>
<evidence type="ECO:0000313" key="3">
    <source>
        <dbReference type="Proteomes" id="UP000051295"/>
    </source>
</evidence>
<protein>
    <submittedName>
        <fullName evidence="2">Lipoprotein</fullName>
    </submittedName>
</protein>
<evidence type="ECO:0000256" key="1">
    <source>
        <dbReference type="SAM" id="SignalP"/>
    </source>
</evidence>
<evidence type="ECO:0000313" key="2">
    <source>
        <dbReference type="EMBL" id="KRS10385.1"/>
    </source>
</evidence>
<feature type="chain" id="PRO_5006663757" evidence="1">
    <location>
        <begin position="26"/>
        <end position="163"/>
    </location>
</feature>
<keyword evidence="3" id="KW-1185">Reference proteome</keyword>
<dbReference type="AlphaFoldDB" id="A0A0T5NNL7"/>
<dbReference type="EMBL" id="LAXJ01000034">
    <property type="protein sequence ID" value="KRS10385.1"/>
    <property type="molecule type" value="Genomic_DNA"/>
</dbReference>
<reference evidence="2 3" key="1">
    <citation type="submission" date="2015-04" db="EMBL/GenBank/DDBJ databases">
        <title>The draft genome sequence of Roseovarius sp.R12b.</title>
        <authorList>
            <person name="Li G."/>
            <person name="Lai Q."/>
            <person name="Shao Z."/>
            <person name="Yan P."/>
        </authorList>
    </citation>
    <scope>NUCLEOTIDE SEQUENCE [LARGE SCALE GENOMIC DNA]</scope>
    <source>
        <strain evidence="2 3">R12B</strain>
    </source>
</reference>
<dbReference type="OrthoDB" id="7629596at2"/>
<dbReference type="STRING" id="1641875.XM53_21370"/>
<dbReference type="PATRIC" id="fig|1641875.4.peg.3351"/>
<dbReference type="RefSeq" id="WP_057796830.1">
    <property type="nucleotide sequence ID" value="NZ_LAXJ01000034.1"/>
</dbReference>
<dbReference type="PROSITE" id="PS51257">
    <property type="entry name" value="PROKAR_LIPOPROTEIN"/>
    <property type="match status" value="1"/>
</dbReference>
<keyword evidence="2" id="KW-0449">Lipoprotein</keyword>
<dbReference type="InterPro" id="IPR006311">
    <property type="entry name" value="TAT_signal"/>
</dbReference>
<dbReference type="InterPro" id="IPR007485">
    <property type="entry name" value="LPS_assembly_LptE"/>
</dbReference>
<dbReference type="Proteomes" id="UP000051295">
    <property type="component" value="Unassembled WGS sequence"/>
</dbReference>
<dbReference type="Gene3D" id="3.30.160.150">
    <property type="entry name" value="Lipoprotein like domain"/>
    <property type="match status" value="1"/>
</dbReference>
<dbReference type="GO" id="GO:0019867">
    <property type="term" value="C:outer membrane"/>
    <property type="evidence" value="ECO:0007669"/>
    <property type="project" value="InterPro"/>
</dbReference>
<name>A0A0T5NNL7_9RHOB</name>
<dbReference type="PROSITE" id="PS51318">
    <property type="entry name" value="TAT"/>
    <property type="match status" value="1"/>
</dbReference>
<organism evidence="2 3">
    <name type="scientific">Roseovarius atlanticus</name>
    <dbReference type="NCBI Taxonomy" id="1641875"/>
    <lineage>
        <taxon>Bacteria</taxon>
        <taxon>Pseudomonadati</taxon>
        <taxon>Pseudomonadota</taxon>
        <taxon>Alphaproteobacteria</taxon>
        <taxon>Rhodobacterales</taxon>
        <taxon>Roseobacteraceae</taxon>
        <taxon>Roseovarius</taxon>
    </lineage>
</organism>
<keyword evidence="1" id="KW-0732">Signal</keyword>
<sequence>MSSFNRRFVLLGLPAGLAACGFAPAYGPRGSAERLQNAVLVDAPDSRPGYLLTRHIEERLGRGERQVYGLSYSISLSEDPIAISRTNVTTRYNLLGNVKYALRDLRSNAVVLSGQADSFTSYSASGTTVATQAAERDAEARLMVILADQILNRLTAEAGKLPA</sequence>
<dbReference type="Pfam" id="PF04390">
    <property type="entry name" value="LptE"/>
    <property type="match status" value="1"/>
</dbReference>
<accession>A0A0T5NNL7</accession>
<proteinExistence type="predicted"/>
<dbReference type="GO" id="GO:0043165">
    <property type="term" value="P:Gram-negative-bacterium-type cell outer membrane assembly"/>
    <property type="evidence" value="ECO:0007669"/>
    <property type="project" value="InterPro"/>
</dbReference>
<feature type="signal peptide" evidence="1">
    <location>
        <begin position="1"/>
        <end position="25"/>
    </location>
</feature>